<dbReference type="SUPFAM" id="SSF102705">
    <property type="entry name" value="NIF3 (NGG1p interacting factor 3)-like"/>
    <property type="match status" value="1"/>
</dbReference>
<dbReference type="RefSeq" id="WP_015665214.1">
    <property type="nucleotide sequence ID" value="NC_020453.1"/>
</dbReference>
<sequence>MKSYKIVVYVPEAAGEAVRSAIGEAGAGRIGNYDNCSFTVKGIGRFRPLAGANPTIGTVGKLEAVEEDRIETVCAEDKLKAVIKAIRAVHPYEEPAIDVYPIEVVE</sequence>
<name>M4Z3Y8_9BRAD</name>
<dbReference type="Gene3D" id="3.30.70.120">
    <property type="match status" value="1"/>
</dbReference>
<dbReference type="InterPro" id="IPR015867">
    <property type="entry name" value="N-reg_PII/ATP_PRibTrfase_C"/>
</dbReference>
<dbReference type="InterPro" id="IPR036069">
    <property type="entry name" value="DUF34/NIF3_sf"/>
</dbReference>
<dbReference type="GeneID" id="301815995"/>
<keyword evidence="2" id="KW-1185">Reference proteome</keyword>
<dbReference type="AlphaFoldDB" id="M4Z3Y8"/>
<dbReference type="PANTHER" id="PTHR41774">
    <property type="match status" value="1"/>
</dbReference>
<accession>M4Z3Y8</accession>
<dbReference type="KEGG" id="aol:S58_20810"/>
<dbReference type="OrthoDB" id="9771057at2"/>
<dbReference type="STRING" id="1245469.S58_20810"/>
<organism evidence="1 2">
    <name type="scientific">Bradyrhizobium oligotrophicum S58</name>
    <dbReference type="NCBI Taxonomy" id="1245469"/>
    <lineage>
        <taxon>Bacteria</taxon>
        <taxon>Pseudomonadati</taxon>
        <taxon>Pseudomonadota</taxon>
        <taxon>Alphaproteobacteria</taxon>
        <taxon>Hyphomicrobiales</taxon>
        <taxon>Nitrobacteraceae</taxon>
        <taxon>Bradyrhizobium</taxon>
    </lineage>
</organism>
<evidence type="ECO:0000313" key="2">
    <source>
        <dbReference type="Proteomes" id="UP000011841"/>
    </source>
</evidence>
<dbReference type="PANTHER" id="PTHR41774:SF1">
    <property type="entry name" value="NGG1P INTERACTING FACTOR NIF3"/>
    <property type="match status" value="1"/>
</dbReference>
<dbReference type="FunFam" id="3.30.70.120:FF:000006">
    <property type="entry name" value="GTP cyclohydrolase 1 type 2 homolog"/>
    <property type="match status" value="1"/>
</dbReference>
<reference evidence="1 2" key="1">
    <citation type="journal article" date="2013" name="Appl. Environ. Microbiol.">
        <title>Genome analysis suggests that the soil oligotrophic bacterium Agromonas oligotrophica (Bradyrhizobium oligotrophicum) is a nitrogen-fixing symbiont of Aeschynomene indica.</title>
        <authorList>
            <person name="Okubo T."/>
            <person name="Fukushima S."/>
            <person name="Itakura M."/>
            <person name="Oshima K."/>
            <person name="Longtonglang A."/>
            <person name="Teaumroong N."/>
            <person name="Mitsui H."/>
            <person name="Hattori M."/>
            <person name="Hattori R."/>
            <person name="Hattori T."/>
            <person name="Minamisawa K."/>
        </authorList>
    </citation>
    <scope>NUCLEOTIDE SEQUENCE [LARGE SCALE GENOMIC DNA]</scope>
    <source>
        <strain evidence="1 2">S58</strain>
    </source>
</reference>
<protein>
    <recommendedName>
        <fullName evidence="3">NGG1p interacting factor NIF3</fullName>
    </recommendedName>
</protein>
<evidence type="ECO:0008006" key="3">
    <source>
        <dbReference type="Google" id="ProtNLM"/>
    </source>
</evidence>
<dbReference type="Proteomes" id="UP000011841">
    <property type="component" value="Chromosome"/>
</dbReference>
<dbReference type="PATRIC" id="fig|1245469.3.peg.2132"/>
<proteinExistence type="predicted"/>
<dbReference type="EMBL" id="AP012603">
    <property type="protein sequence ID" value="BAM88088.1"/>
    <property type="molecule type" value="Genomic_DNA"/>
</dbReference>
<evidence type="ECO:0000313" key="1">
    <source>
        <dbReference type="EMBL" id="BAM88088.1"/>
    </source>
</evidence>
<gene>
    <name evidence="1" type="ORF">S58_20810</name>
</gene>
<dbReference type="eggNOG" id="COG3323">
    <property type="taxonomic scope" value="Bacteria"/>
</dbReference>
<dbReference type="HOGENOM" id="CLU_120084_3_0_5"/>